<protein>
    <submittedName>
        <fullName evidence="1">Uncharacterized protein</fullName>
    </submittedName>
</protein>
<proteinExistence type="predicted"/>
<gene>
    <name evidence="1" type="ORF">EVAR_78310_1</name>
</gene>
<reference evidence="1 2" key="1">
    <citation type="journal article" date="2019" name="Commun. Biol.">
        <title>The bagworm genome reveals a unique fibroin gene that provides high tensile strength.</title>
        <authorList>
            <person name="Kono N."/>
            <person name="Nakamura H."/>
            <person name="Ohtoshi R."/>
            <person name="Tomita M."/>
            <person name="Numata K."/>
            <person name="Arakawa K."/>
        </authorList>
    </citation>
    <scope>NUCLEOTIDE SEQUENCE [LARGE SCALE GENOMIC DNA]</scope>
</reference>
<keyword evidence="2" id="KW-1185">Reference proteome</keyword>
<comment type="caution">
    <text evidence="1">The sequence shown here is derived from an EMBL/GenBank/DDBJ whole genome shotgun (WGS) entry which is preliminary data.</text>
</comment>
<accession>A0A4C1T429</accession>
<dbReference type="Proteomes" id="UP000299102">
    <property type="component" value="Unassembled WGS sequence"/>
</dbReference>
<sequence>MKFKRKRGREGDEKVHHAYRSIPLTGGARTCRPAAGRPRAGRGHVADYRGDVTAIKVAFHPVNENLGGPLSPQSPPSPYHRPTLLSIRYSIRYQKAGNALKNGGSNHLLFNGSHARSPLRNAIKIPFSQF</sequence>
<dbReference type="EMBL" id="BGZK01000033">
    <property type="protein sequence ID" value="GBP08935.1"/>
    <property type="molecule type" value="Genomic_DNA"/>
</dbReference>
<organism evidence="1 2">
    <name type="scientific">Eumeta variegata</name>
    <name type="common">Bagworm moth</name>
    <name type="synonym">Eumeta japonica</name>
    <dbReference type="NCBI Taxonomy" id="151549"/>
    <lineage>
        <taxon>Eukaryota</taxon>
        <taxon>Metazoa</taxon>
        <taxon>Ecdysozoa</taxon>
        <taxon>Arthropoda</taxon>
        <taxon>Hexapoda</taxon>
        <taxon>Insecta</taxon>
        <taxon>Pterygota</taxon>
        <taxon>Neoptera</taxon>
        <taxon>Endopterygota</taxon>
        <taxon>Lepidoptera</taxon>
        <taxon>Glossata</taxon>
        <taxon>Ditrysia</taxon>
        <taxon>Tineoidea</taxon>
        <taxon>Psychidae</taxon>
        <taxon>Oiketicinae</taxon>
        <taxon>Eumeta</taxon>
    </lineage>
</organism>
<dbReference type="AlphaFoldDB" id="A0A4C1T429"/>
<name>A0A4C1T429_EUMVA</name>
<evidence type="ECO:0000313" key="1">
    <source>
        <dbReference type="EMBL" id="GBP08935.1"/>
    </source>
</evidence>
<evidence type="ECO:0000313" key="2">
    <source>
        <dbReference type="Proteomes" id="UP000299102"/>
    </source>
</evidence>